<evidence type="ECO:0000313" key="2">
    <source>
        <dbReference type="EMBL" id="OAT06830.1"/>
    </source>
</evidence>
<dbReference type="EMBL" id="GG657451">
    <property type="protein sequence ID" value="OAT06830.1"/>
    <property type="molecule type" value="Genomic_DNA"/>
</dbReference>
<gene>
    <name evidence="2" type="ORF">BDBG_16716</name>
</gene>
<proteinExistence type="predicted"/>
<dbReference type="VEuPathDB" id="FungiDB:BDBG_16716"/>
<dbReference type="Proteomes" id="UP000002038">
    <property type="component" value="Unassembled WGS sequence"/>
</dbReference>
<feature type="non-terminal residue" evidence="2">
    <location>
        <position position="1"/>
    </location>
</feature>
<dbReference type="GeneID" id="42528741"/>
<accession>A0A179UG59</accession>
<name>A0A179UG59_BLAGS</name>
<reference evidence="3" key="1">
    <citation type="journal article" date="2015" name="PLoS Genet.">
        <title>The dynamic genome and transcriptome of the human fungal pathogen Blastomyces and close relative Emmonsia.</title>
        <authorList>
            <person name="Munoz J.F."/>
            <person name="Gauthier G.M."/>
            <person name="Desjardins C.A."/>
            <person name="Gallo J.E."/>
            <person name="Holder J."/>
            <person name="Sullivan T.D."/>
            <person name="Marty A.J."/>
            <person name="Carmen J.C."/>
            <person name="Chen Z."/>
            <person name="Ding L."/>
            <person name="Gujja S."/>
            <person name="Magrini V."/>
            <person name="Misas E."/>
            <person name="Mitreva M."/>
            <person name="Priest M."/>
            <person name="Saif S."/>
            <person name="Whiston E.A."/>
            <person name="Young S."/>
            <person name="Zeng Q."/>
            <person name="Goldman W.E."/>
            <person name="Mardis E.R."/>
            <person name="Taylor J.W."/>
            <person name="McEwen J.G."/>
            <person name="Clay O.K."/>
            <person name="Klein B.S."/>
            <person name="Cuomo C.A."/>
        </authorList>
    </citation>
    <scope>NUCLEOTIDE SEQUENCE [LARGE SCALE GENOMIC DNA]</scope>
    <source>
        <strain evidence="3">SLH14081</strain>
    </source>
</reference>
<dbReference type="RefSeq" id="XP_031577438.1">
    <property type="nucleotide sequence ID" value="XM_031724606.1"/>
</dbReference>
<protein>
    <submittedName>
        <fullName evidence="2">Uncharacterized protein</fullName>
    </submittedName>
</protein>
<dbReference type="AlphaFoldDB" id="A0A179UG59"/>
<organism evidence="2 3">
    <name type="scientific">Blastomyces gilchristii (strain SLH14081)</name>
    <name type="common">Blastomyces dermatitidis</name>
    <dbReference type="NCBI Taxonomy" id="559298"/>
    <lineage>
        <taxon>Eukaryota</taxon>
        <taxon>Fungi</taxon>
        <taxon>Dikarya</taxon>
        <taxon>Ascomycota</taxon>
        <taxon>Pezizomycotina</taxon>
        <taxon>Eurotiomycetes</taxon>
        <taxon>Eurotiomycetidae</taxon>
        <taxon>Onygenales</taxon>
        <taxon>Ajellomycetaceae</taxon>
        <taxon>Blastomyces</taxon>
    </lineage>
</organism>
<keyword evidence="3" id="KW-1185">Reference proteome</keyword>
<sequence>KIYAQVAESAVSKPASSKSTQNSEKTEKNITQTSVHKKKKKEMHKEKNFQIFRNRRLILK</sequence>
<dbReference type="KEGG" id="bgh:BDBG_16716"/>
<dbReference type="OrthoDB" id="4191216at2759"/>
<feature type="compositionally biased region" description="Polar residues" evidence="1">
    <location>
        <begin position="14"/>
        <end position="34"/>
    </location>
</feature>
<evidence type="ECO:0000313" key="3">
    <source>
        <dbReference type="Proteomes" id="UP000002038"/>
    </source>
</evidence>
<feature type="region of interest" description="Disordered" evidence="1">
    <location>
        <begin position="1"/>
        <end position="44"/>
    </location>
</feature>
<evidence type="ECO:0000256" key="1">
    <source>
        <dbReference type="SAM" id="MobiDB-lite"/>
    </source>
</evidence>
<feature type="non-terminal residue" evidence="2">
    <location>
        <position position="60"/>
    </location>
</feature>